<dbReference type="EC" id="6.5.1.1" evidence="9"/>
<dbReference type="AlphaFoldDB" id="A0A378UIY1"/>
<dbReference type="GO" id="GO:0003910">
    <property type="term" value="F:DNA ligase (ATP) activity"/>
    <property type="evidence" value="ECO:0007669"/>
    <property type="project" value="UniProtKB-EC"/>
</dbReference>
<dbReference type="GO" id="GO:0006310">
    <property type="term" value="P:DNA recombination"/>
    <property type="evidence" value="ECO:0007669"/>
    <property type="project" value="InterPro"/>
</dbReference>
<evidence type="ECO:0000256" key="7">
    <source>
        <dbReference type="SAM" id="SignalP"/>
    </source>
</evidence>
<evidence type="ECO:0000256" key="1">
    <source>
        <dbReference type="ARBA" id="ARBA00001968"/>
    </source>
</evidence>
<protein>
    <submittedName>
        <fullName evidence="9">DNA ligase</fullName>
        <ecNumber evidence="9">6.5.1.1</ecNumber>
    </submittedName>
</protein>
<dbReference type="PROSITE" id="PS50160">
    <property type="entry name" value="DNA_LIGASE_A3"/>
    <property type="match status" value="1"/>
</dbReference>
<keyword evidence="2 9" id="KW-0436">Ligase</keyword>
<feature type="chain" id="PRO_5016573646" evidence="7">
    <location>
        <begin position="20"/>
        <end position="269"/>
    </location>
</feature>
<dbReference type="RefSeq" id="WP_066078443.1">
    <property type="nucleotide sequence ID" value="NZ_CP181246.1"/>
</dbReference>
<gene>
    <name evidence="9" type="primary">ligA_3</name>
    <name evidence="9" type="ORF">NCTC10295_01901</name>
</gene>
<dbReference type="Pfam" id="PF01068">
    <property type="entry name" value="DNA_ligase_A_M"/>
    <property type="match status" value="1"/>
</dbReference>
<dbReference type="GO" id="GO:0006281">
    <property type="term" value="P:DNA repair"/>
    <property type="evidence" value="ECO:0007669"/>
    <property type="project" value="UniProtKB-KW"/>
</dbReference>
<dbReference type="CDD" id="cd08041">
    <property type="entry name" value="OBF_kDNA_ligase_like"/>
    <property type="match status" value="1"/>
</dbReference>
<comment type="cofactor">
    <cofactor evidence="1">
        <name>a divalent metal cation</name>
        <dbReference type="ChEBI" id="CHEBI:60240"/>
    </cofactor>
</comment>
<accession>A0A378UIY1</accession>
<evidence type="ECO:0000256" key="6">
    <source>
        <dbReference type="ARBA" id="ARBA00034003"/>
    </source>
</evidence>
<keyword evidence="7" id="KW-0732">Signal</keyword>
<organism evidence="9 10">
    <name type="scientific">Bergeriella denitrificans</name>
    <name type="common">Neisseria denitrificans</name>
    <dbReference type="NCBI Taxonomy" id="494"/>
    <lineage>
        <taxon>Bacteria</taxon>
        <taxon>Pseudomonadati</taxon>
        <taxon>Pseudomonadota</taxon>
        <taxon>Betaproteobacteria</taxon>
        <taxon>Neisseriales</taxon>
        <taxon>Neisseriaceae</taxon>
        <taxon>Bergeriella</taxon>
    </lineage>
</organism>
<keyword evidence="3" id="KW-0235">DNA replication</keyword>
<feature type="domain" description="ATP-dependent DNA ligase family profile" evidence="8">
    <location>
        <begin position="119"/>
        <end position="214"/>
    </location>
</feature>
<keyword evidence="5" id="KW-0234">DNA repair</keyword>
<dbReference type="EMBL" id="UGQS01000002">
    <property type="protein sequence ID" value="STZ77100.1"/>
    <property type="molecule type" value="Genomic_DNA"/>
</dbReference>
<evidence type="ECO:0000313" key="10">
    <source>
        <dbReference type="Proteomes" id="UP000254651"/>
    </source>
</evidence>
<dbReference type="SUPFAM" id="SSF56091">
    <property type="entry name" value="DNA ligase/mRNA capping enzyme, catalytic domain"/>
    <property type="match status" value="1"/>
</dbReference>
<dbReference type="Pfam" id="PF14743">
    <property type="entry name" value="DNA_ligase_OB_2"/>
    <property type="match status" value="1"/>
</dbReference>
<dbReference type="PANTHER" id="PTHR47810">
    <property type="entry name" value="DNA LIGASE"/>
    <property type="match status" value="1"/>
</dbReference>
<dbReference type="Proteomes" id="UP000254651">
    <property type="component" value="Unassembled WGS sequence"/>
</dbReference>
<dbReference type="GO" id="GO:0005524">
    <property type="term" value="F:ATP binding"/>
    <property type="evidence" value="ECO:0007669"/>
    <property type="project" value="InterPro"/>
</dbReference>
<feature type="signal peptide" evidence="7">
    <location>
        <begin position="1"/>
        <end position="19"/>
    </location>
</feature>
<dbReference type="SUPFAM" id="SSF50249">
    <property type="entry name" value="Nucleic acid-binding proteins"/>
    <property type="match status" value="1"/>
</dbReference>
<dbReference type="GO" id="GO:0006260">
    <property type="term" value="P:DNA replication"/>
    <property type="evidence" value="ECO:0007669"/>
    <property type="project" value="UniProtKB-KW"/>
</dbReference>
<keyword evidence="4" id="KW-0227">DNA damage</keyword>
<dbReference type="Gene3D" id="3.30.470.30">
    <property type="entry name" value="DNA ligase/mRNA capping enzyme"/>
    <property type="match status" value="1"/>
</dbReference>
<evidence type="ECO:0000256" key="4">
    <source>
        <dbReference type="ARBA" id="ARBA00022763"/>
    </source>
</evidence>
<dbReference type="Gene3D" id="2.40.50.140">
    <property type="entry name" value="Nucleic acid-binding proteins"/>
    <property type="match status" value="1"/>
</dbReference>
<evidence type="ECO:0000313" key="9">
    <source>
        <dbReference type="EMBL" id="STZ77100.1"/>
    </source>
</evidence>
<evidence type="ECO:0000256" key="2">
    <source>
        <dbReference type="ARBA" id="ARBA00022598"/>
    </source>
</evidence>
<comment type="catalytic activity">
    <reaction evidence="6">
        <text>ATP + (deoxyribonucleotide)n-3'-hydroxyl + 5'-phospho-(deoxyribonucleotide)m = (deoxyribonucleotide)n+m + AMP + diphosphate.</text>
        <dbReference type="EC" id="6.5.1.1"/>
    </reaction>
</comment>
<dbReference type="InterPro" id="IPR012310">
    <property type="entry name" value="DNA_ligase_ATP-dep_cent"/>
</dbReference>
<dbReference type="Gene3D" id="3.30.1490.70">
    <property type="match status" value="1"/>
</dbReference>
<reference evidence="9 10" key="1">
    <citation type="submission" date="2018-06" db="EMBL/GenBank/DDBJ databases">
        <authorList>
            <consortium name="Pathogen Informatics"/>
            <person name="Doyle S."/>
        </authorList>
    </citation>
    <scope>NUCLEOTIDE SEQUENCE [LARGE SCALE GENOMIC DNA]</scope>
    <source>
        <strain evidence="9 10">NCTC10295</strain>
    </source>
</reference>
<dbReference type="InterPro" id="IPR012340">
    <property type="entry name" value="NA-bd_OB-fold"/>
</dbReference>
<sequence>MKRIIPLLAACFITLPAAGADLLLAKEYRGQNISGWAMSEKLDGVRAYWNGRTLISRQGYAFTPPPGFTDRFPPYPLDGELYSTRGQFEQISATVRSAGRSWQGIRLHVFDVPRAEGNLYRRLAVLQSWLAQHPDAPITLIAQTPVKNTDHARAFLKEIEARGGEGVMLRDPEAPYRGGRSDSLLKLKSAQDAECTVTRHYPGKGRHSGRLGAIGCRNAHGEFRIGSGFKDADRDNPPPIGATVTYRYRGFTQKGTPRFATFVRIRRDR</sequence>
<evidence type="ECO:0000256" key="5">
    <source>
        <dbReference type="ARBA" id="ARBA00023204"/>
    </source>
</evidence>
<proteinExistence type="predicted"/>
<dbReference type="NCBIfam" id="NF006592">
    <property type="entry name" value="PRK09125.1"/>
    <property type="match status" value="1"/>
</dbReference>
<dbReference type="CDD" id="cd07896">
    <property type="entry name" value="Adenylation_kDNA_ligase_like"/>
    <property type="match status" value="1"/>
</dbReference>
<name>A0A378UIY1_BERDE</name>
<keyword evidence="10" id="KW-1185">Reference proteome</keyword>
<dbReference type="InterPro" id="IPR029319">
    <property type="entry name" value="DNA_ligase_OB"/>
</dbReference>
<evidence type="ECO:0000259" key="8">
    <source>
        <dbReference type="PROSITE" id="PS50160"/>
    </source>
</evidence>
<dbReference type="PANTHER" id="PTHR47810:SF1">
    <property type="entry name" value="DNA LIGASE B"/>
    <property type="match status" value="1"/>
</dbReference>
<dbReference type="InterPro" id="IPR050326">
    <property type="entry name" value="NAD_dep_DNA_ligaseB"/>
</dbReference>
<evidence type="ECO:0000256" key="3">
    <source>
        <dbReference type="ARBA" id="ARBA00022705"/>
    </source>
</evidence>